<dbReference type="InterPro" id="IPR005170">
    <property type="entry name" value="Transptr-assoc_dom"/>
</dbReference>
<dbReference type="InterPro" id="IPR016169">
    <property type="entry name" value="FAD-bd_PCMH_sub2"/>
</dbReference>
<organism evidence="14 15">
    <name type="scientific">Porticoccus litoralis</name>
    <dbReference type="NCBI Taxonomy" id="434086"/>
    <lineage>
        <taxon>Bacteria</taxon>
        <taxon>Pseudomonadati</taxon>
        <taxon>Pseudomonadota</taxon>
        <taxon>Gammaproteobacteria</taxon>
        <taxon>Cellvibrionales</taxon>
        <taxon>Porticoccaceae</taxon>
        <taxon>Porticoccus</taxon>
    </lineage>
</organism>
<keyword evidence="3" id="KW-1003">Cell membrane</keyword>
<proteinExistence type="inferred from homology"/>
<evidence type="ECO:0000256" key="7">
    <source>
        <dbReference type="ARBA" id="ARBA00023122"/>
    </source>
</evidence>
<evidence type="ECO:0000256" key="4">
    <source>
        <dbReference type="ARBA" id="ARBA00022692"/>
    </source>
</evidence>
<keyword evidence="4 10" id="KW-0812">Transmembrane</keyword>
<dbReference type="InterPro" id="IPR044751">
    <property type="entry name" value="Ion_transp-like_CBS"/>
</dbReference>
<accession>A0AAW8B172</accession>
<dbReference type="GO" id="GO:0050660">
    <property type="term" value="F:flavin adenine dinucleotide binding"/>
    <property type="evidence" value="ECO:0007669"/>
    <property type="project" value="InterPro"/>
</dbReference>
<evidence type="ECO:0000256" key="10">
    <source>
        <dbReference type="PROSITE-ProRule" id="PRU01193"/>
    </source>
</evidence>
<feature type="transmembrane region" description="Helical" evidence="11">
    <location>
        <begin position="6"/>
        <end position="33"/>
    </location>
</feature>
<evidence type="ECO:0000313" key="15">
    <source>
        <dbReference type="Proteomes" id="UP001178354"/>
    </source>
</evidence>
<evidence type="ECO:0000313" key="14">
    <source>
        <dbReference type="EMBL" id="MDP1520416.1"/>
    </source>
</evidence>
<evidence type="ECO:0000256" key="8">
    <source>
        <dbReference type="ARBA" id="ARBA00023136"/>
    </source>
</evidence>
<evidence type="ECO:0000256" key="11">
    <source>
        <dbReference type="SAM" id="Phobius"/>
    </source>
</evidence>
<comment type="caution">
    <text evidence="14">The sequence shown here is derived from an EMBL/GenBank/DDBJ whole genome shotgun (WGS) entry which is preliminary data.</text>
</comment>
<feature type="transmembrane region" description="Helical" evidence="11">
    <location>
        <begin position="122"/>
        <end position="145"/>
    </location>
</feature>
<sequence>MDDAPLWLLFSILGGLLLLSGFFSGSETAMMSLNRYRLKHLRKRSSGARKAHKLLKRPDRLIGIILIGNNMVNILASAIATVIALRLYGDAGIAIATLLLTMAVLIFSEVTPKTLAALHPEGIAFTASHILRPLLTLFYPLVWLVNHLSNGLLRIFGVNPSKVVDVSLSKEEIRTVVDISSRNIPEHQDMLINILDLETVTVNDIMVPRNDIVGLNLEDDIDTLLTTVINCGYTRLPVFTGDISRVEGFLHMKTIARLLRSGGEGLTKEAIKRFSREPYFVPENTPLNKQLLNFQQARRRIGLVVDEYGEIEGLVTMEDILEEIVGDFTTNRAEDGQDEIVALDKTMYDIEGSATIRDINKSNLWDLPVDGPKTLNGLILEHLESIPDGNVSFSIGRYRFETLELSEKMVAKVRVKRMLGGVVSSEDHEDEED</sequence>
<dbReference type="Proteomes" id="UP001178354">
    <property type="component" value="Unassembled WGS sequence"/>
</dbReference>
<dbReference type="AlphaFoldDB" id="A0AAW8B172"/>
<evidence type="ECO:0000256" key="5">
    <source>
        <dbReference type="ARBA" id="ARBA00022737"/>
    </source>
</evidence>
<dbReference type="PANTHER" id="PTHR22777">
    <property type="entry name" value="HEMOLYSIN-RELATED"/>
    <property type="match status" value="1"/>
</dbReference>
<keyword evidence="5" id="KW-0677">Repeat</keyword>
<dbReference type="SMART" id="SM01091">
    <property type="entry name" value="CorC_HlyC"/>
    <property type="match status" value="1"/>
</dbReference>
<evidence type="ECO:0000256" key="3">
    <source>
        <dbReference type="ARBA" id="ARBA00022475"/>
    </source>
</evidence>
<dbReference type="Gene3D" id="3.30.465.10">
    <property type="match status" value="1"/>
</dbReference>
<dbReference type="SUPFAM" id="SSF56176">
    <property type="entry name" value="FAD-binding/transporter-associated domain-like"/>
    <property type="match status" value="1"/>
</dbReference>
<dbReference type="InterPro" id="IPR046342">
    <property type="entry name" value="CBS_dom_sf"/>
</dbReference>
<evidence type="ECO:0000256" key="2">
    <source>
        <dbReference type="ARBA" id="ARBA00006337"/>
    </source>
</evidence>
<evidence type="ECO:0000256" key="1">
    <source>
        <dbReference type="ARBA" id="ARBA00004651"/>
    </source>
</evidence>
<evidence type="ECO:0000259" key="13">
    <source>
        <dbReference type="PROSITE" id="PS51846"/>
    </source>
</evidence>
<evidence type="ECO:0000256" key="9">
    <source>
        <dbReference type="PROSITE-ProRule" id="PRU00703"/>
    </source>
</evidence>
<feature type="domain" description="CNNM transmembrane" evidence="13">
    <location>
        <begin position="2"/>
        <end position="190"/>
    </location>
</feature>
<gene>
    <name evidence="14" type="ORF">Q8A57_05470</name>
</gene>
<dbReference type="Gene3D" id="3.10.580.10">
    <property type="entry name" value="CBS-domain"/>
    <property type="match status" value="1"/>
</dbReference>
<keyword evidence="8 10" id="KW-0472">Membrane</keyword>
<comment type="similarity">
    <text evidence="2">Belongs to the UPF0053 family.</text>
</comment>
<dbReference type="InterPro" id="IPR000644">
    <property type="entry name" value="CBS_dom"/>
</dbReference>
<dbReference type="Pfam" id="PF01595">
    <property type="entry name" value="CNNM"/>
    <property type="match status" value="1"/>
</dbReference>
<keyword evidence="7 9" id="KW-0129">CBS domain</keyword>
<dbReference type="SUPFAM" id="SSF54631">
    <property type="entry name" value="CBS-domain pair"/>
    <property type="match status" value="1"/>
</dbReference>
<evidence type="ECO:0000256" key="6">
    <source>
        <dbReference type="ARBA" id="ARBA00022989"/>
    </source>
</evidence>
<dbReference type="Pfam" id="PF03471">
    <property type="entry name" value="CorC_HlyC"/>
    <property type="match status" value="1"/>
</dbReference>
<protein>
    <submittedName>
        <fullName evidence="14">HlyC/CorC family transporter</fullName>
    </submittedName>
</protein>
<reference evidence="14" key="2">
    <citation type="submission" date="2023-08" db="EMBL/GenBank/DDBJ databases">
        <authorList>
            <person name="Luo J."/>
        </authorList>
    </citation>
    <scope>NUCLEOTIDE SEQUENCE</scope>
    <source>
        <strain evidence="14">DSM 25064</strain>
    </source>
</reference>
<keyword evidence="6 10" id="KW-1133">Transmembrane helix</keyword>
<feature type="transmembrane region" description="Helical" evidence="11">
    <location>
        <begin position="61"/>
        <end position="85"/>
    </location>
</feature>
<dbReference type="PANTHER" id="PTHR22777:SF32">
    <property type="entry name" value="UPF0053 INNER MEMBRANE PROTEIN YFJD"/>
    <property type="match status" value="1"/>
</dbReference>
<dbReference type="Pfam" id="PF00571">
    <property type="entry name" value="CBS"/>
    <property type="match status" value="1"/>
</dbReference>
<name>A0AAW8B172_9GAMM</name>
<dbReference type="InterPro" id="IPR002550">
    <property type="entry name" value="CNNM"/>
</dbReference>
<dbReference type="GO" id="GO:0005886">
    <property type="term" value="C:plasma membrane"/>
    <property type="evidence" value="ECO:0007669"/>
    <property type="project" value="UniProtKB-SubCell"/>
</dbReference>
<comment type="subcellular location">
    <subcellularLocation>
        <location evidence="1">Cell membrane</location>
        <topology evidence="1">Multi-pass membrane protein</topology>
    </subcellularLocation>
</comment>
<dbReference type="EMBL" id="JAUUUU010000002">
    <property type="protein sequence ID" value="MDP1520416.1"/>
    <property type="molecule type" value="Genomic_DNA"/>
</dbReference>
<evidence type="ECO:0000259" key="12">
    <source>
        <dbReference type="PROSITE" id="PS51371"/>
    </source>
</evidence>
<dbReference type="InterPro" id="IPR036318">
    <property type="entry name" value="FAD-bd_PCMH-like_sf"/>
</dbReference>
<reference evidence="14" key="1">
    <citation type="journal article" date="2010" name="Int. J. Syst. Evol. Microbiol.">
        <title>Porticoccus litoralis gen. nov., sp. nov., a gammaproteobacterium isolated from the Yellow Sea.</title>
        <authorList>
            <person name="Oh H.M."/>
            <person name="Kim H."/>
            <person name="Kim K.M."/>
            <person name="Min G.S."/>
            <person name="Cho J.C."/>
        </authorList>
    </citation>
    <scope>NUCLEOTIDE SEQUENCE</scope>
    <source>
        <strain evidence="14">DSM 25064</strain>
    </source>
</reference>
<dbReference type="PROSITE" id="PS51846">
    <property type="entry name" value="CNNM"/>
    <property type="match status" value="1"/>
</dbReference>
<keyword evidence="15" id="KW-1185">Reference proteome</keyword>
<dbReference type="PROSITE" id="PS51371">
    <property type="entry name" value="CBS"/>
    <property type="match status" value="1"/>
</dbReference>
<dbReference type="CDD" id="cd04590">
    <property type="entry name" value="CBS_pair_CorC_HlyC_assoc"/>
    <property type="match status" value="1"/>
</dbReference>
<feature type="transmembrane region" description="Helical" evidence="11">
    <location>
        <begin position="91"/>
        <end position="110"/>
    </location>
</feature>
<feature type="domain" description="CBS" evidence="12">
    <location>
        <begin position="274"/>
        <end position="334"/>
    </location>
</feature>